<sequence>MDMKQNHRGINSTVILDGNSIHRLIQFVHNLEEKLLSVKTTHEQLHELMTVVSKTHETIVDELTTIKMVLNEKQNQNETSPVNNNYDEEEEDEEEDEEIEERHTPVSIKQVESKSLTNLSSTNRPIEQVSLCSSSTNSLTSESRTNSSTIKRSSSLKKSEPRIKSAKSVSFNFNENKDSQPSNIEKPSAESNETFEELTTSVIPYNRQNSDLMPDLFKQHHKEITNKPTIGYKMGSALVNVRIHEIEPTNGEYLRLLNISNSDDYDLGGHFLQQNIACAPVCRFRFPYNTIIRAGQTVTVWCGALRDIEPQPPHLFVWKDQRRWETGPECVTILAKPNGQAIAWARSSHRVNSDQSSSDILFVQTKNNNGLSDVTSLSGNGFKNRSRLSAFNFIGKDKPPFAHSPSSPVHPDYNGVMPNVPNDLRSQMHQRNGLSQLLVRPKSSPFAGHSGCKQDLISMNFLRNQQTQEQKQTSVKT</sequence>
<dbReference type="InterPro" id="IPR042840">
    <property type="entry name" value="LMNTD1"/>
</dbReference>
<dbReference type="InterPro" id="IPR001322">
    <property type="entry name" value="Lamin_tail_dom"/>
</dbReference>
<feature type="compositionally biased region" description="Low complexity" evidence="1">
    <location>
        <begin position="130"/>
        <end position="149"/>
    </location>
</feature>
<dbReference type="InterPro" id="IPR036415">
    <property type="entry name" value="Lamin_tail_dom_sf"/>
</dbReference>
<evidence type="ECO:0000313" key="3">
    <source>
        <dbReference type="EMBL" id="CAF0916199.1"/>
    </source>
</evidence>
<dbReference type="Gene3D" id="2.60.40.1260">
    <property type="entry name" value="Lamin Tail domain"/>
    <property type="match status" value="1"/>
</dbReference>
<dbReference type="SUPFAM" id="SSF74853">
    <property type="entry name" value="Lamin A/C globular tail domain"/>
    <property type="match status" value="1"/>
</dbReference>
<feature type="compositionally biased region" description="Polar residues" evidence="1">
    <location>
        <begin position="72"/>
        <end position="85"/>
    </location>
</feature>
<reference evidence="3" key="1">
    <citation type="submission" date="2021-02" db="EMBL/GenBank/DDBJ databases">
        <authorList>
            <person name="Nowell W R."/>
        </authorList>
    </citation>
    <scope>NUCLEOTIDE SEQUENCE</scope>
</reference>
<feature type="compositionally biased region" description="Polar residues" evidence="1">
    <location>
        <begin position="167"/>
        <end position="195"/>
    </location>
</feature>
<evidence type="ECO:0000313" key="4">
    <source>
        <dbReference type="EMBL" id="CAF3976506.1"/>
    </source>
</evidence>
<dbReference type="Pfam" id="PF00932">
    <property type="entry name" value="LTD"/>
    <property type="match status" value="1"/>
</dbReference>
<evidence type="ECO:0000256" key="1">
    <source>
        <dbReference type="SAM" id="MobiDB-lite"/>
    </source>
</evidence>
<gene>
    <name evidence="4" type="ORF">OKA104_LOCUS28409</name>
    <name evidence="3" type="ORF">VCS650_LOCUS10120</name>
</gene>
<dbReference type="EMBL" id="CAJNON010000072">
    <property type="protein sequence ID" value="CAF0916199.1"/>
    <property type="molecule type" value="Genomic_DNA"/>
</dbReference>
<dbReference type="GO" id="GO:0005737">
    <property type="term" value="C:cytoplasm"/>
    <property type="evidence" value="ECO:0007669"/>
    <property type="project" value="TreeGrafter"/>
</dbReference>
<protein>
    <recommendedName>
        <fullName evidence="2">LTD domain-containing protein</fullName>
    </recommendedName>
</protein>
<dbReference type="PROSITE" id="PS51841">
    <property type="entry name" value="LTD"/>
    <property type="match status" value="1"/>
</dbReference>
<evidence type="ECO:0000259" key="2">
    <source>
        <dbReference type="PROSITE" id="PS51841"/>
    </source>
</evidence>
<dbReference type="Proteomes" id="UP000663891">
    <property type="component" value="Unassembled WGS sequence"/>
</dbReference>
<comment type="caution">
    <text evidence="3">The sequence shown here is derived from an EMBL/GenBank/DDBJ whole genome shotgun (WGS) entry which is preliminary data.</text>
</comment>
<accession>A0A814AJ82</accession>
<dbReference type="OrthoDB" id="102442at2759"/>
<evidence type="ECO:0000313" key="5">
    <source>
        <dbReference type="Proteomes" id="UP000663891"/>
    </source>
</evidence>
<proteinExistence type="predicted"/>
<dbReference type="PANTHER" id="PTHR47012:SF2">
    <property type="entry name" value="LTD DOMAIN-CONTAINING PROTEIN"/>
    <property type="match status" value="1"/>
</dbReference>
<feature type="compositionally biased region" description="Polar residues" evidence="1">
    <location>
        <begin position="113"/>
        <end position="125"/>
    </location>
</feature>
<dbReference type="EMBL" id="CAJOAY010002746">
    <property type="protein sequence ID" value="CAF3976506.1"/>
    <property type="molecule type" value="Genomic_DNA"/>
</dbReference>
<dbReference type="PANTHER" id="PTHR47012">
    <property type="entry name" value="LAMIN TAIL DOMAIN-CONTAINING PROTEIN 1"/>
    <property type="match status" value="1"/>
</dbReference>
<dbReference type="Proteomes" id="UP000663881">
    <property type="component" value="Unassembled WGS sequence"/>
</dbReference>
<dbReference type="GO" id="GO:0005635">
    <property type="term" value="C:nuclear envelope"/>
    <property type="evidence" value="ECO:0007669"/>
    <property type="project" value="TreeGrafter"/>
</dbReference>
<feature type="compositionally biased region" description="Acidic residues" evidence="1">
    <location>
        <begin position="86"/>
        <end position="99"/>
    </location>
</feature>
<organism evidence="3 5">
    <name type="scientific">Adineta steineri</name>
    <dbReference type="NCBI Taxonomy" id="433720"/>
    <lineage>
        <taxon>Eukaryota</taxon>
        <taxon>Metazoa</taxon>
        <taxon>Spiralia</taxon>
        <taxon>Gnathifera</taxon>
        <taxon>Rotifera</taxon>
        <taxon>Eurotatoria</taxon>
        <taxon>Bdelloidea</taxon>
        <taxon>Adinetida</taxon>
        <taxon>Adinetidae</taxon>
        <taxon>Adineta</taxon>
    </lineage>
</organism>
<feature type="domain" description="LTD" evidence="2">
    <location>
        <begin position="235"/>
        <end position="353"/>
    </location>
</feature>
<dbReference type="AlphaFoldDB" id="A0A814AJ82"/>
<name>A0A814AJ82_9BILA</name>
<feature type="region of interest" description="Disordered" evidence="1">
    <location>
        <begin position="71"/>
        <end position="195"/>
    </location>
</feature>